<feature type="domain" description="Carboxylesterase type B" evidence="4">
    <location>
        <begin position="40"/>
        <end position="358"/>
    </location>
</feature>
<evidence type="ECO:0000256" key="3">
    <source>
        <dbReference type="RuleBase" id="RU361235"/>
    </source>
</evidence>
<dbReference type="PROSITE" id="PS00122">
    <property type="entry name" value="CARBOXYLESTERASE_B_1"/>
    <property type="match status" value="1"/>
</dbReference>
<dbReference type="Proteomes" id="UP001596496">
    <property type="component" value="Unassembled WGS sequence"/>
</dbReference>
<keyword evidence="6" id="KW-1185">Reference proteome</keyword>
<organism evidence="5 6">
    <name type="scientific">Sphaerisporangium rhizosphaerae</name>
    <dbReference type="NCBI Taxonomy" id="2269375"/>
    <lineage>
        <taxon>Bacteria</taxon>
        <taxon>Bacillati</taxon>
        <taxon>Actinomycetota</taxon>
        <taxon>Actinomycetes</taxon>
        <taxon>Streptosporangiales</taxon>
        <taxon>Streptosporangiaceae</taxon>
        <taxon>Sphaerisporangium</taxon>
    </lineage>
</organism>
<evidence type="ECO:0000256" key="2">
    <source>
        <dbReference type="ARBA" id="ARBA00022801"/>
    </source>
</evidence>
<dbReference type="InterPro" id="IPR029058">
    <property type="entry name" value="AB_hydrolase_fold"/>
</dbReference>
<dbReference type="Gene3D" id="3.40.50.1820">
    <property type="entry name" value="alpha/beta hydrolase"/>
    <property type="match status" value="1"/>
</dbReference>
<evidence type="ECO:0000313" key="6">
    <source>
        <dbReference type="Proteomes" id="UP001596496"/>
    </source>
</evidence>
<dbReference type="PROSITE" id="PS51257">
    <property type="entry name" value="PROKAR_LIPOPROTEIN"/>
    <property type="match status" value="1"/>
</dbReference>
<dbReference type="InterPro" id="IPR050309">
    <property type="entry name" value="Type-B_Carboxylest/Lipase"/>
</dbReference>
<gene>
    <name evidence="5" type="ORF">ACFQSB_24380</name>
</gene>
<sequence length="525" mass="56056">MTMNISKASRRVLAVISAAMACLTMGVPAQADTARSTEGAVVKTDAGAVRGTVAADHRLFQGIPFAAPPVGALRWAPPRPAQPWRGVRDAARPGNRCAQNADAISGLPGSASEDCLYLNVTTPRSSRGLRPVMVWVHGGGFTGGSGSDYDERRLAVQGDVVVVTINYRLGAFGFFGYPGLAGSGAFGLMDQQAALRWVRRNAAAFGGDPGRVTLFGESAGGDSMCAQLTSPAARGLFHRMVIQSGSCTELNVPDVIFPGVGAEYDTWKPRALAESIGSRVAPRLGCADPATALECLRRVPVADLLAPQQPPVFWSPAYGTPTLPVHPALALRDGAFNRVPVLAGTTRDEGSFFVATYPPLDETAYRGLLAVSFGGDAERVAELYPAGTSPRQALGSVMTDRGYACPNRRNDQVLARWVPVYGYEFADRDAPQSFAFPQPPDFPLGAHHASELPYLHDIVGLDVTLRPDQRRLADTMIGYWSRFAAAGKPDAAWPRVPLVRSLEPGGVRTADLNTRHNCEFWDSLL</sequence>
<evidence type="ECO:0000313" key="5">
    <source>
        <dbReference type="EMBL" id="MFC7385366.1"/>
    </source>
</evidence>
<evidence type="ECO:0000256" key="1">
    <source>
        <dbReference type="ARBA" id="ARBA00005964"/>
    </source>
</evidence>
<feature type="signal peptide" evidence="3">
    <location>
        <begin position="1"/>
        <end position="31"/>
    </location>
</feature>
<dbReference type="Pfam" id="PF00135">
    <property type="entry name" value="COesterase"/>
    <property type="match status" value="2"/>
</dbReference>
<dbReference type="InterPro" id="IPR019826">
    <property type="entry name" value="Carboxylesterase_B_AS"/>
</dbReference>
<keyword evidence="3" id="KW-0732">Signal</keyword>
<dbReference type="PANTHER" id="PTHR11559">
    <property type="entry name" value="CARBOXYLESTERASE"/>
    <property type="match status" value="1"/>
</dbReference>
<dbReference type="InterPro" id="IPR002018">
    <property type="entry name" value="CarbesteraseB"/>
</dbReference>
<feature type="domain" description="Carboxylesterase type B" evidence="4">
    <location>
        <begin position="390"/>
        <end position="496"/>
    </location>
</feature>
<name>A0ABW2PDX0_9ACTN</name>
<feature type="chain" id="PRO_5045000028" description="Carboxylic ester hydrolase" evidence="3">
    <location>
        <begin position="32"/>
        <end position="525"/>
    </location>
</feature>
<accession>A0ABW2PDX0</accession>
<dbReference type="EMBL" id="JBHTCG010000018">
    <property type="protein sequence ID" value="MFC7385366.1"/>
    <property type="molecule type" value="Genomic_DNA"/>
</dbReference>
<comment type="caution">
    <text evidence="5">The sequence shown here is derived from an EMBL/GenBank/DDBJ whole genome shotgun (WGS) entry which is preliminary data.</text>
</comment>
<dbReference type="EC" id="3.1.1.-" evidence="3"/>
<protein>
    <recommendedName>
        <fullName evidence="3">Carboxylic ester hydrolase</fullName>
        <ecNumber evidence="3">3.1.1.-</ecNumber>
    </recommendedName>
</protein>
<comment type="similarity">
    <text evidence="1 3">Belongs to the type-B carboxylesterase/lipase family.</text>
</comment>
<dbReference type="SUPFAM" id="SSF53474">
    <property type="entry name" value="alpha/beta-Hydrolases"/>
    <property type="match status" value="1"/>
</dbReference>
<reference evidence="6" key="1">
    <citation type="journal article" date="2019" name="Int. J. Syst. Evol. Microbiol.">
        <title>The Global Catalogue of Microorganisms (GCM) 10K type strain sequencing project: providing services to taxonomists for standard genome sequencing and annotation.</title>
        <authorList>
            <consortium name="The Broad Institute Genomics Platform"/>
            <consortium name="The Broad Institute Genome Sequencing Center for Infectious Disease"/>
            <person name="Wu L."/>
            <person name="Ma J."/>
        </authorList>
    </citation>
    <scope>NUCLEOTIDE SEQUENCE [LARGE SCALE GENOMIC DNA]</scope>
    <source>
        <strain evidence="6">CECT 7649</strain>
    </source>
</reference>
<proteinExistence type="inferred from homology"/>
<evidence type="ECO:0000259" key="4">
    <source>
        <dbReference type="Pfam" id="PF00135"/>
    </source>
</evidence>
<dbReference type="RefSeq" id="WP_380829309.1">
    <property type="nucleotide sequence ID" value="NZ_JBHTCG010000018.1"/>
</dbReference>
<keyword evidence="2 3" id="KW-0378">Hydrolase</keyword>